<feature type="region of interest" description="Disordered" evidence="1">
    <location>
        <begin position="267"/>
        <end position="293"/>
    </location>
</feature>
<feature type="compositionally biased region" description="Low complexity" evidence="1">
    <location>
        <begin position="43"/>
        <end position="60"/>
    </location>
</feature>
<dbReference type="EMBL" id="LK023346">
    <property type="protein sequence ID" value="CDS11114.1"/>
    <property type="molecule type" value="Genomic_DNA"/>
</dbReference>
<sequence>MFTTLYALPFAESKPMVDQDMGASVVDPWVNDLDDFPPLGSLKPASASCSNAPSSSSSSSKSKDLRIQREWELVEGIEFSSHTEDDWEDIDYSTTVPQGSFASMAARACVDHEQAIPVDKFIVWPKRHQRRMRRRHIVQEEQSAVMDDDNGDDDCDLATMMYEAHKSQSRLASRRIPYMQRRRRQIFDVVIRRHTQAISQEQDQHKTRRLKYERDIAAIQMMRDKAYQLRHTLEMRHLPSTTNSNTMALLRSWLIYELRHRLLIPDHIKSPSRPMPVRTSNNRKRRNKHQPDDDEVLQKLFDDGKLPHYDYEQLDNQRILGILASGVYVHVNGNKMINTNNSQQVLNHIVSQFAKQDYLYSYYQRDTTHTYRRILMNLYKDDYDKFVNAEKQLHLAMASDDIAPLKAMFRTLPRDCFTPRDRNMRKQLIAHHFDQWKQISQNLAEQP</sequence>
<gene>
    <name evidence="2" type="ORF">LRAMOSA03377</name>
</gene>
<evidence type="ECO:0000256" key="1">
    <source>
        <dbReference type="SAM" id="MobiDB-lite"/>
    </source>
</evidence>
<accession>A0A077WV27</accession>
<protein>
    <submittedName>
        <fullName evidence="2">Uncharacterized protein</fullName>
    </submittedName>
</protein>
<dbReference type="OrthoDB" id="2269245at2759"/>
<evidence type="ECO:0000313" key="2">
    <source>
        <dbReference type="EMBL" id="CDS11114.1"/>
    </source>
</evidence>
<feature type="region of interest" description="Disordered" evidence="1">
    <location>
        <begin position="42"/>
        <end position="65"/>
    </location>
</feature>
<dbReference type="AlphaFoldDB" id="A0A077WV27"/>
<reference evidence="2" key="1">
    <citation type="journal article" date="2014" name="Genome Announc.">
        <title>De novo whole-genome sequence and genome annotation of Lichtheimia ramosa.</title>
        <authorList>
            <person name="Linde J."/>
            <person name="Schwartze V."/>
            <person name="Binder U."/>
            <person name="Lass-Florl C."/>
            <person name="Voigt K."/>
            <person name="Horn F."/>
        </authorList>
    </citation>
    <scope>NUCLEOTIDE SEQUENCE</scope>
    <source>
        <strain evidence="2">JMRC FSU:6197</strain>
    </source>
</reference>
<proteinExistence type="predicted"/>
<organism evidence="2">
    <name type="scientific">Lichtheimia ramosa</name>
    <dbReference type="NCBI Taxonomy" id="688394"/>
    <lineage>
        <taxon>Eukaryota</taxon>
        <taxon>Fungi</taxon>
        <taxon>Fungi incertae sedis</taxon>
        <taxon>Mucoromycota</taxon>
        <taxon>Mucoromycotina</taxon>
        <taxon>Mucoromycetes</taxon>
        <taxon>Mucorales</taxon>
        <taxon>Lichtheimiaceae</taxon>
        <taxon>Lichtheimia</taxon>
    </lineage>
</organism>
<name>A0A077WV27_9FUNG</name>